<reference evidence="1 2" key="1">
    <citation type="journal article" date="2008" name="Proc. Natl. Acad. Sci. U.S.A.">
        <title>Niche adaptation and genome expansion in the chlorophyll d-producing cyanobacterium Acaryochloris marina.</title>
        <authorList>
            <person name="Swingley W.D."/>
            <person name="Chen M."/>
            <person name="Cheung P.C."/>
            <person name="Conrad A.L."/>
            <person name="Dejesa L.C."/>
            <person name="Hao J."/>
            <person name="Honchak B.M."/>
            <person name="Karbach L.E."/>
            <person name="Kurdoglu A."/>
            <person name="Lahiri S."/>
            <person name="Mastrian S.D."/>
            <person name="Miyashita H."/>
            <person name="Page L."/>
            <person name="Ramakrishna P."/>
            <person name="Satoh S."/>
            <person name="Sattley W.M."/>
            <person name="Shimada Y."/>
            <person name="Taylor H.L."/>
            <person name="Tomo T."/>
            <person name="Tsuchiya T."/>
            <person name="Wang Z.T."/>
            <person name="Raymond J."/>
            <person name="Mimuro M."/>
            <person name="Blankenship R.E."/>
            <person name="Touchman J.W."/>
        </authorList>
    </citation>
    <scope>NUCLEOTIDE SEQUENCE [LARGE SCALE GENOMIC DNA]</scope>
    <source>
        <strain evidence="2">MBIC 11017</strain>
        <plasmid evidence="2">Plasmid pREB2</plasmid>
    </source>
</reference>
<organism evidence="1 2">
    <name type="scientific">Acaryochloris marina (strain MBIC 11017)</name>
    <dbReference type="NCBI Taxonomy" id="329726"/>
    <lineage>
        <taxon>Bacteria</taxon>
        <taxon>Bacillati</taxon>
        <taxon>Cyanobacteriota</taxon>
        <taxon>Cyanophyceae</taxon>
        <taxon>Acaryochloridales</taxon>
        <taxon>Acaryochloridaceae</taxon>
        <taxon>Acaryochloris</taxon>
    </lineage>
</organism>
<gene>
    <name evidence="1" type="ordered locus">AM1_B0412</name>
</gene>
<proteinExistence type="predicted"/>
<evidence type="ECO:0000313" key="2">
    <source>
        <dbReference type="Proteomes" id="UP000000268"/>
    </source>
</evidence>
<dbReference type="EMBL" id="CP000839">
    <property type="protein sequence ID" value="ABW32130.1"/>
    <property type="molecule type" value="Genomic_DNA"/>
</dbReference>
<geneLocation type="plasmid" evidence="1 2">
    <name>pREB2</name>
</geneLocation>
<keyword evidence="2" id="KW-1185">Reference proteome</keyword>
<keyword evidence="1" id="KW-0614">Plasmid</keyword>
<dbReference type="AlphaFoldDB" id="A8ZLV3"/>
<dbReference type="Proteomes" id="UP000000268">
    <property type="component" value="Plasmid pREB2"/>
</dbReference>
<sequence length="39" mass="4543">MTEKLAIPKVCPYSTKVLRSFLKNHHLCKVTQQYGDFMS</sequence>
<accession>A8ZLV3</accession>
<protein>
    <submittedName>
        <fullName evidence="1">Uncharacterized protein</fullName>
    </submittedName>
</protein>
<dbReference type="HOGENOM" id="CLU_3303019_0_0_3"/>
<dbReference type="KEGG" id="amr:AM1_B0412"/>
<evidence type="ECO:0000313" key="1">
    <source>
        <dbReference type="EMBL" id="ABW32130.1"/>
    </source>
</evidence>
<name>A8ZLV3_ACAM1</name>